<evidence type="ECO:0000256" key="8">
    <source>
        <dbReference type="RuleBase" id="RU363041"/>
    </source>
</evidence>
<name>A0A3N1DBR9_9ACTN</name>
<evidence type="ECO:0000313" key="10">
    <source>
        <dbReference type="Proteomes" id="UP000272400"/>
    </source>
</evidence>
<evidence type="ECO:0000256" key="4">
    <source>
        <dbReference type="ARBA" id="ARBA00022475"/>
    </source>
</evidence>
<evidence type="ECO:0000256" key="3">
    <source>
        <dbReference type="ARBA" id="ARBA00022448"/>
    </source>
</evidence>
<keyword evidence="3" id="KW-0813">Transport</keyword>
<gene>
    <name evidence="9" type="ORF">EDD29_8702</name>
</gene>
<dbReference type="Pfam" id="PF01925">
    <property type="entry name" value="TauE"/>
    <property type="match status" value="1"/>
</dbReference>
<feature type="transmembrane region" description="Helical" evidence="8">
    <location>
        <begin position="99"/>
        <end position="117"/>
    </location>
</feature>
<accession>A0A3N1DBR9</accession>
<comment type="caution">
    <text evidence="9">The sequence shown here is derived from an EMBL/GenBank/DDBJ whole genome shotgun (WGS) entry which is preliminary data.</text>
</comment>
<keyword evidence="5 8" id="KW-0812">Transmembrane</keyword>
<dbReference type="AlphaFoldDB" id="A0A3N1DBR9"/>
<feature type="transmembrane region" description="Helical" evidence="8">
    <location>
        <begin position="138"/>
        <end position="171"/>
    </location>
</feature>
<evidence type="ECO:0000256" key="6">
    <source>
        <dbReference type="ARBA" id="ARBA00022989"/>
    </source>
</evidence>
<organism evidence="9 10">
    <name type="scientific">Actinocorallia herbida</name>
    <dbReference type="NCBI Taxonomy" id="58109"/>
    <lineage>
        <taxon>Bacteria</taxon>
        <taxon>Bacillati</taxon>
        <taxon>Actinomycetota</taxon>
        <taxon>Actinomycetes</taxon>
        <taxon>Streptosporangiales</taxon>
        <taxon>Thermomonosporaceae</taxon>
        <taxon>Actinocorallia</taxon>
    </lineage>
</organism>
<evidence type="ECO:0000256" key="5">
    <source>
        <dbReference type="ARBA" id="ARBA00022692"/>
    </source>
</evidence>
<feature type="transmembrane region" description="Helical" evidence="8">
    <location>
        <begin position="73"/>
        <end position="93"/>
    </location>
</feature>
<comment type="subcellular location">
    <subcellularLocation>
        <location evidence="1 8">Cell membrane</location>
        <topology evidence="1 8">Multi-pass membrane protein</topology>
    </subcellularLocation>
</comment>
<comment type="similarity">
    <text evidence="2 8">Belongs to the 4-toluene sulfonate uptake permease (TSUP) (TC 2.A.102) family.</text>
</comment>
<keyword evidence="6 8" id="KW-1133">Transmembrane helix</keyword>
<evidence type="ECO:0000313" key="9">
    <source>
        <dbReference type="EMBL" id="ROO90960.1"/>
    </source>
</evidence>
<reference evidence="9 10" key="1">
    <citation type="submission" date="2018-11" db="EMBL/GenBank/DDBJ databases">
        <title>Sequencing the genomes of 1000 actinobacteria strains.</title>
        <authorList>
            <person name="Klenk H.-P."/>
        </authorList>
    </citation>
    <scope>NUCLEOTIDE SEQUENCE [LARGE SCALE GENOMIC DNA]</scope>
    <source>
        <strain evidence="9 10">DSM 44254</strain>
    </source>
</reference>
<dbReference type="GO" id="GO:0005886">
    <property type="term" value="C:plasma membrane"/>
    <property type="evidence" value="ECO:0007669"/>
    <property type="project" value="UniProtKB-SubCell"/>
</dbReference>
<dbReference type="EMBL" id="RJKE01000001">
    <property type="protein sequence ID" value="ROO90960.1"/>
    <property type="molecule type" value="Genomic_DNA"/>
</dbReference>
<dbReference type="Proteomes" id="UP000272400">
    <property type="component" value="Unassembled WGS sequence"/>
</dbReference>
<protein>
    <recommendedName>
        <fullName evidence="8">Probable membrane transporter protein</fullName>
    </recommendedName>
</protein>
<dbReference type="RefSeq" id="WP_123669841.1">
    <property type="nucleotide sequence ID" value="NZ_RJKE01000001.1"/>
</dbReference>
<dbReference type="PANTHER" id="PTHR30269">
    <property type="entry name" value="TRANSMEMBRANE PROTEIN YFCA"/>
    <property type="match status" value="1"/>
</dbReference>
<feature type="transmembrane region" description="Helical" evidence="8">
    <location>
        <begin position="231"/>
        <end position="250"/>
    </location>
</feature>
<feature type="transmembrane region" description="Helical" evidence="8">
    <location>
        <begin position="183"/>
        <end position="200"/>
    </location>
</feature>
<feature type="transmembrane region" description="Helical" evidence="8">
    <location>
        <begin position="207"/>
        <end position="225"/>
    </location>
</feature>
<keyword evidence="7 8" id="KW-0472">Membrane</keyword>
<evidence type="ECO:0000256" key="2">
    <source>
        <dbReference type="ARBA" id="ARBA00009142"/>
    </source>
</evidence>
<keyword evidence="10" id="KW-1185">Reference proteome</keyword>
<dbReference type="InterPro" id="IPR002781">
    <property type="entry name" value="TM_pro_TauE-like"/>
</dbReference>
<evidence type="ECO:0000256" key="7">
    <source>
        <dbReference type="ARBA" id="ARBA00023136"/>
    </source>
</evidence>
<proteinExistence type="inferred from homology"/>
<dbReference type="InterPro" id="IPR052017">
    <property type="entry name" value="TSUP"/>
</dbReference>
<dbReference type="OrthoDB" id="3782574at2"/>
<evidence type="ECO:0000256" key="1">
    <source>
        <dbReference type="ARBA" id="ARBA00004651"/>
    </source>
</evidence>
<sequence>MTPWEAAAILVAGTAAGGINAVVGSGSLITFPTLVALGYPPVVANVSNNIGLVPGSITGTWGYRRELAGRSKLLLRLGSASLIGSVIGAILLLRLPDEAFKMIVPVLIVIALVLVVVQPKLNGWVAKRRKEPVSHGGALLWGLVFLAGVYGGYFGAAQGILLISLLGIFLVDEMQTVNGIKNGLSGIVNAAAAIIFILIADVDWWAVLLIGVGAMLGGYLGASVGRKLPPWALRTVIVCVGLTAIANLVFG</sequence>
<keyword evidence="4 8" id="KW-1003">Cell membrane</keyword>
<dbReference type="PANTHER" id="PTHR30269:SF0">
    <property type="entry name" value="MEMBRANE TRANSPORTER PROTEIN YFCA-RELATED"/>
    <property type="match status" value="1"/>
</dbReference>